<feature type="domain" description="FCP1 homology" evidence="17">
    <location>
        <begin position="134"/>
        <end position="294"/>
    </location>
</feature>
<keyword evidence="13" id="KW-0175">Coiled coil</keyword>
<dbReference type="SMART" id="SM00213">
    <property type="entry name" value="UBQ"/>
    <property type="match status" value="1"/>
</dbReference>
<dbReference type="GO" id="GO:2001135">
    <property type="term" value="P:regulation of endocytic recycling"/>
    <property type="evidence" value="ECO:0007669"/>
    <property type="project" value="TreeGrafter"/>
</dbReference>
<evidence type="ECO:0000256" key="11">
    <source>
        <dbReference type="ARBA" id="ARBA00047761"/>
    </source>
</evidence>
<dbReference type="PROSITE" id="PS50053">
    <property type="entry name" value="UBIQUITIN_2"/>
    <property type="match status" value="1"/>
</dbReference>
<protein>
    <recommendedName>
        <fullName evidence="4">Ubiquitin-like domain-containing CTD phosphatase 1</fullName>
        <ecNumber evidence="3">3.1.3.16</ecNumber>
    </recommendedName>
    <alternativeName>
        <fullName evidence="10">Nuclear proteasome inhibitor UBLCP1</fullName>
    </alternativeName>
</protein>
<dbReference type="PROSITE" id="PS50969">
    <property type="entry name" value="FCP1"/>
    <property type="match status" value="1"/>
</dbReference>
<keyword evidence="6" id="KW-0378">Hydrolase</keyword>
<keyword evidence="20" id="KW-1185">Reference proteome</keyword>
<dbReference type="GO" id="GO:0004722">
    <property type="term" value="F:protein serine/threonine phosphatase activity"/>
    <property type="evidence" value="ECO:0007669"/>
    <property type="project" value="UniProtKB-EC"/>
</dbReference>
<proteinExistence type="predicted"/>
<dbReference type="SUPFAM" id="SSF56784">
    <property type="entry name" value="HAD-like"/>
    <property type="match status" value="1"/>
</dbReference>
<dbReference type="InterPro" id="IPR011943">
    <property type="entry name" value="HAD-SF_hydro_IIID"/>
</dbReference>
<dbReference type="InterPro" id="IPR029071">
    <property type="entry name" value="Ubiquitin-like_domsf"/>
</dbReference>
<dbReference type="InterPro" id="IPR002013">
    <property type="entry name" value="SAC_dom"/>
</dbReference>
<feature type="domain" description="SAC" evidence="16">
    <location>
        <begin position="465"/>
        <end position="807"/>
    </location>
</feature>
<keyword evidence="9" id="KW-0539">Nucleus</keyword>
<dbReference type="Proteomes" id="UP000719412">
    <property type="component" value="Unassembled WGS sequence"/>
</dbReference>
<dbReference type="EMBL" id="JABDTM020026588">
    <property type="protein sequence ID" value="KAH0811738.1"/>
    <property type="molecule type" value="Genomic_DNA"/>
</dbReference>
<evidence type="ECO:0000256" key="14">
    <source>
        <dbReference type="SAM" id="MobiDB-lite"/>
    </source>
</evidence>
<evidence type="ECO:0000256" key="10">
    <source>
        <dbReference type="ARBA" id="ARBA00032039"/>
    </source>
</evidence>
<name>A0A8J6HC30_TENMO</name>
<reference evidence="19" key="2">
    <citation type="submission" date="2021-08" db="EMBL/GenBank/DDBJ databases">
        <authorList>
            <person name="Eriksson T."/>
        </authorList>
    </citation>
    <scope>NUCLEOTIDE SEQUENCE</scope>
    <source>
        <strain evidence="19">Stoneville</strain>
        <tissue evidence="19">Whole head</tissue>
    </source>
</reference>
<feature type="domain" description="Ubiquitin-like" evidence="15">
    <location>
        <begin position="1"/>
        <end position="76"/>
    </location>
</feature>
<organism evidence="19 20">
    <name type="scientific">Tenebrio molitor</name>
    <name type="common">Yellow mealworm beetle</name>
    <dbReference type="NCBI Taxonomy" id="7067"/>
    <lineage>
        <taxon>Eukaryota</taxon>
        <taxon>Metazoa</taxon>
        <taxon>Ecdysozoa</taxon>
        <taxon>Arthropoda</taxon>
        <taxon>Hexapoda</taxon>
        <taxon>Insecta</taxon>
        <taxon>Pterygota</taxon>
        <taxon>Neoptera</taxon>
        <taxon>Endopterygota</taxon>
        <taxon>Coleoptera</taxon>
        <taxon>Polyphaga</taxon>
        <taxon>Cucujiformia</taxon>
        <taxon>Tenebrionidae</taxon>
        <taxon>Tenebrio</taxon>
    </lineage>
</organism>
<evidence type="ECO:0000259" key="15">
    <source>
        <dbReference type="PROSITE" id="PS50053"/>
    </source>
</evidence>
<evidence type="ECO:0000256" key="13">
    <source>
        <dbReference type="SAM" id="Coils"/>
    </source>
</evidence>
<dbReference type="GO" id="GO:0046856">
    <property type="term" value="P:phosphatidylinositol dephosphorylation"/>
    <property type="evidence" value="ECO:0007669"/>
    <property type="project" value="TreeGrafter"/>
</dbReference>
<dbReference type="PANTHER" id="PTHR45662">
    <property type="entry name" value="PHOSPHATIDYLINOSITIDE PHOSPHATASE SAC1"/>
    <property type="match status" value="1"/>
</dbReference>
<comment type="catalytic activity">
    <reaction evidence="11">
        <text>O-phospho-L-seryl-[protein] + H2O = L-seryl-[protein] + phosphate</text>
        <dbReference type="Rhea" id="RHEA:20629"/>
        <dbReference type="Rhea" id="RHEA-COMP:9863"/>
        <dbReference type="Rhea" id="RHEA-COMP:11604"/>
        <dbReference type="ChEBI" id="CHEBI:15377"/>
        <dbReference type="ChEBI" id="CHEBI:29999"/>
        <dbReference type="ChEBI" id="CHEBI:43474"/>
        <dbReference type="ChEBI" id="CHEBI:83421"/>
        <dbReference type="EC" id="3.1.3.16"/>
    </reaction>
</comment>
<evidence type="ECO:0000259" key="16">
    <source>
        <dbReference type="PROSITE" id="PS50275"/>
    </source>
</evidence>
<evidence type="ECO:0000256" key="2">
    <source>
        <dbReference type="ARBA" id="ARBA00004123"/>
    </source>
</evidence>
<dbReference type="InterPro" id="IPR004274">
    <property type="entry name" value="FCP1_dom"/>
</dbReference>
<reference evidence="19" key="1">
    <citation type="journal article" date="2020" name="J Insects Food Feed">
        <title>The yellow mealworm (Tenebrio molitor) genome: a resource for the emerging insects as food and feed industry.</title>
        <authorList>
            <person name="Eriksson T."/>
            <person name="Andere A."/>
            <person name="Kelstrup H."/>
            <person name="Emery V."/>
            <person name="Picard C."/>
        </authorList>
    </citation>
    <scope>NUCLEOTIDE SEQUENCE</scope>
    <source>
        <strain evidence="19">Stoneville</strain>
        <tissue evidence="19">Whole head</tissue>
    </source>
</reference>
<dbReference type="GO" id="GO:0005634">
    <property type="term" value="C:nucleus"/>
    <property type="evidence" value="ECO:0007669"/>
    <property type="project" value="UniProtKB-SubCell"/>
</dbReference>
<dbReference type="GO" id="GO:0043812">
    <property type="term" value="F:phosphatidylinositol-4-phosphate phosphatase activity"/>
    <property type="evidence" value="ECO:0007669"/>
    <property type="project" value="TreeGrafter"/>
</dbReference>
<dbReference type="InterPro" id="IPR022158">
    <property type="entry name" value="Inositol_phosphatase"/>
</dbReference>
<dbReference type="InterPro" id="IPR023214">
    <property type="entry name" value="HAD_sf"/>
</dbReference>
<evidence type="ECO:0000256" key="12">
    <source>
        <dbReference type="ARBA" id="ARBA00048336"/>
    </source>
</evidence>
<evidence type="ECO:0000259" key="17">
    <source>
        <dbReference type="PROSITE" id="PS50969"/>
    </source>
</evidence>
<dbReference type="FunFam" id="3.10.20.90:FF:000060">
    <property type="entry name" value="ubiquitin-like domain-containing CTD phosphatase 1"/>
    <property type="match status" value="1"/>
</dbReference>
<dbReference type="CDD" id="cd01813">
    <property type="entry name" value="Ubl_UBLCP1"/>
    <property type="match status" value="1"/>
</dbReference>
<evidence type="ECO:0000256" key="6">
    <source>
        <dbReference type="ARBA" id="ARBA00022801"/>
    </source>
</evidence>
<accession>A0A8J6HC30</accession>
<keyword evidence="5" id="KW-0479">Metal-binding</keyword>
<gene>
    <name evidence="19" type="ORF">GEV33_011052</name>
</gene>
<dbReference type="GO" id="GO:0005769">
    <property type="term" value="C:early endosome"/>
    <property type="evidence" value="ECO:0007669"/>
    <property type="project" value="TreeGrafter"/>
</dbReference>
<evidence type="ECO:0000256" key="3">
    <source>
        <dbReference type="ARBA" id="ARBA00013081"/>
    </source>
</evidence>
<dbReference type="Pfam" id="PF00240">
    <property type="entry name" value="ubiquitin"/>
    <property type="match status" value="1"/>
</dbReference>
<evidence type="ECO:0000256" key="1">
    <source>
        <dbReference type="ARBA" id="ARBA00001946"/>
    </source>
</evidence>
<dbReference type="EC" id="3.1.3.16" evidence="3"/>
<comment type="caution">
    <text evidence="19">The sequence shown here is derived from an EMBL/GenBank/DDBJ whole genome shotgun (WGS) entry which is preliminary data.</text>
</comment>
<evidence type="ECO:0000259" key="18">
    <source>
        <dbReference type="PROSITE" id="PS51791"/>
    </source>
</evidence>
<dbReference type="SUPFAM" id="SSF54236">
    <property type="entry name" value="Ubiquitin-like"/>
    <property type="match status" value="1"/>
</dbReference>
<sequence length="1498" mass="170817">MEATNKIYVKWSGKEYEIELTENETVADLKNAIEKETGVRPERQKLLNLKLKGKAPDDDCRLGQIKLKPGFKIMMMGSLEEDIMEANTAPADLPTVVNDLDIEDEEIAIENQEVYLAKIEKRIKEYKINILNEPRPDKKLLVLDIDYTLFDHRSTAQTGAELMRPYLHEFLTSAYDDYDIVIWSATGMKWIEEKMKLLGVSSNTNYKIAFYLDSWAMISVHTPKYGVMDVKPLGVIWGKFEQYNAKNTIMFDDIRRNFIMNPKNGLRIRPFRQAHLNRDKDNELLKLSKYLKDLAEHCTDFSSVNHRHWEKCPHCVLPGWDLADADDPVCLGVCDGIVGKVEHPSVFDPRLLLIKESVPVGKLHGDNDVYKIKSVVLLPLGPENVELNLQACPKHRTFSARRNTNSIFDIQKNAALTKTWGTLKSAGNTIKTTTQQAAAIATGTPKRRDFKDKERYERQIVEEFYKIFTDTNSFYFSRTTDLTNSLQRLCALDKQSLVDPKALWRTVEDRFFWNKHMLKDLIELDNPLCDPWILPIIQGYIQIENCKVDLPQEFQSSSGKNYEIFTLCILSRRSRFRAGTRYKRRGVDEDGQCANYVETEQLVAYQTHEVSFVQVRGSVPVYWSQPGYKYRPPPRIDKGEAETKVAFEKHFSNEVQKYGPICAVNLIDQTGKEKIIFDAYSTYILHYNSPFITYVTFDFHEYCRGMHFENVSVLINALADVIKDMNYCWRDKQGHICSQNGVFRVNCIDCLDRTNVVQTAVGKAVMEMQFCKLGLITPEGVMPNTIKNTFQLLWANNGDIISKQYAGTNALKGDYTRTGERKFTGIMKDGMNSANRYYKNHFKDSVRQCCLDIMHGVRLSEIEIQDFWADLRTLGCIASEILPDEPPSYTPHIALQQEFEFANVLYQMSRYYLSRFKDSTRQGTIDLMLGNMVSEDNFNESKTQQFEEDSAATAEHVKLLIEDCKKMLINQPELVLGSWGLINADPSTGDPNETEMDSILILTKDSYFVADYDDQVDKVTKYQRVLLQDISLLECGIPESGASLFKTTKNRFCIRINYKVDKVSGYYHMFRSTNLRFFNNMAVIIKNEEEEIESLKAICEAFVVALGICGLPPIQFICGKCLDRRKSKVINTESHSSGIYLDIVGLPQMTRNVSESQLLSLRNVGSKAISNMTQQFSKLNKIGNTFKKNKFRRANFTIGATKNESSSDTDDDYENSIFQPNESGSLHFATDSSSNSEHRSNISIEQAVEATENTMLTSESKTDAFLPSVGIVMGNNTDAIELTLEQKENLLSREDSSQVDDVQLSSIMRNVSLQNPAPEIQINSEGFDTKKHPPNTLKLDKKLSHSSGEVDDADASTEQRFDKRSNSDYNVALNISQSQSESALKNKLNNITSPVASATKDLVFSPLTKFAKGVQNLGANLDPRKLGQVRQVTEREMEEHRKLQEKWQNSKSRLIAFESQNGDALFWGDEMWPLCNATGLLLRRREAIYLDNSAVQNE</sequence>
<feature type="region of interest" description="Disordered" evidence="14">
    <location>
        <begin position="1324"/>
        <end position="1363"/>
    </location>
</feature>
<dbReference type="InterPro" id="IPR034753">
    <property type="entry name" value="hSac2"/>
</dbReference>
<dbReference type="SMART" id="SM00577">
    <property type="entry name" value="CPDc"/>
    <property type="match status" value="1"/>
</dbReference>
<feature type="domain" description="HSac2" evidence="18">
    <location>
        <begin position="951"/>
        <end position="1104"/>
    </location>
</feature>
<dbReference type="GO" id="GO:0046872">
    <property type="term" value="F:metal ion binding"/>
    <property type="evidence" value="ECO:0007669"/>
    <property type="project" value="UniProtKB-KW"/>
</dbReference>
<dbReference type="Gene3D" id="3.40.50.1000">
    <property type="entry name" value="HAD superfamily/HAD-like"/>
    <property type="match status" value="1"/>
</dbReference>
<evidence type="ECO:0000256" key="7">
    <source>
        <dbReference type="ARBA" id="ARBA00022842"/>
    </source>
</evidence>
<dbReference type="Gene3D" id="3.10.20.90">
    <property type="entry name" value="Phosphatidylinositol 3-kinase Catalytic Subunit, Chain A, domain 1"/>
    <property type="match status" value="1"/>
</dbReference>
<dbReference type="NCBIfam" id="TIGR02245">
    <property type="entry name" value="HAD_IIID1"/>
    <property type="match status" value="1"/>
</dbReference>
<evidence type="ECO:0000313" key="20">
    <source>
        <dbReference type="Proteomes" id="UP000719412"/>
    </source>
</evidence>
<evidence type="ECO:0000256" key="5">
    <source>
        <dbReference type="ARBA" id="ARBA00022723"/>
    </source>
</evidence>
<dbReference type="Pfam" id="PF03031">
    <property type="entry name" value="NIF"/>
    <property type="match status" value="1"/>
</dbReference>
<dbReference type="InterPro" id="IPR000626">
    <property type="entry name" value="Ubiquitin-like_dom"/>
</dbReference>
<dbReference type="PROSITE" id="PS50275">
    <property type="entry name" value="SAC"/>
    <property type="match status" value="1"/>
</dbReference>
<dbReference type="PROSITE" id="PS51791">
    <property type="entry name" value="HSAC2"/>
    <property type="match status" value="1"/>
</dbReference>
<evidence type="ECO:0000256" key="8">
    <source>
        <dbReference type="ARBA" id="ARBA00022912"/>
    </source>
</evidence>
<keyword evidence="8" id="KW-0904">Protein phosphatase</keyword>
<feature type="coiled-coil region" evidence="13">
    <location>
        <begin position="102"/>
        <end position="129"/>
    </location>
</feature>
<evidence type="ECO:0000256" key="4">
    <source>
        <dbReference type="ARBA" id="ARBA00014187"/>
    </source>
</evidence>
<dbReference type="Pfam" id="PF12456">
    <property type="entry name" value="hSac2"/>
    <property type="match status" value="1"/>
</dbReference>
<dbReference type="PANTHER" id="PTHR45662:SF8">
    <property type="entry name" value="PHOSPHATIDYLINOSITIDE PHOSPHATASE SAC2"/>
    <property type="match status" value="1"/>
</dbReference>
<feature type="region of interest" description="Disordered" evidence="14">
    <location>
        <begin position="1201"/>
        <end position="1239"/>
    </location>
</feature>
<comment type="catalytic activity">
    <reaction evidence="12">
        <text>O-phospho-L-threonyl-[protein] + H2O = L-threonyl-[protein] + phosphate</text>
        <dbReference type="Rhea" id="RHEA:47004"/>
        <dbReference type="Rhea" id="RHEA-COMP:11060"/>
        <dbReference type="Rhea" id="RHEA-COMP:11605"/>
        <dbReference type="ChEBI" id="CHEBI:15377"/>
        <dbReference type="ChEBI" id="CHEBI:30013"/>
        <dbReference type="ChEBI" id="CHEBI:43474"/>
        <dbReference type="ChEBI" id="CHEBI:61977"/>
        <dbReference type="EC" id="3.1.3.16"/>
    </reaction>
</comment>
<keyword evidence="7" id="KW-0460">Magnesium</keyword>
<dbReference type="Pfam" id="PF02383">
    <property type="entry name" value="Syja_N"/>
    <property type="match status" value="1"/>
</dbReference>
<dbReference type="FunFam" id="3.40.50.1000:FF:000050">
    <property type="entry name" value="Ubiquitin-like domain-containing CTD phosphatase 1"/>
    <property type="match status" value="1"/>
</dbReference>
<comment type="subcellular location">
    <subcellularLocation>
        <location evidence="2">Nucleus</location>
    </subcellularLocation>
</comment>
<dbReference type="InterPro" id="IPR036412">
    <property type="entry name" value="HAD-like_sf"/>
</dbReference>
<dbReference type="GO" id="GO:0045334">
    <property type="term" value="C:clathrin-coated endocytic vesicle"/>
    <property type="evidence" value="ECO:0007669"/>
    <property type="project" value="TreeGrafter"/>
</dbReference>
<evidence type="ECO:0000256" key="9">
    <source>
        <dbReference type="ARBA" id="ARBA00023242"/>
    </source>
</evidence>
<comment type="cofactor">
    <cofactor evidence="1">
        <name>Mg(2+)</name>
        <dbReference type="ChEBI" id="CHEBI:18420"/>
    </cofactor>
</comment>
<evidence type="ECO:0000313" key="19">
    <source>
        <dbReference type="EMBL" id="KAH0811738.1"/>
    </source>
</evidence>